<sequence>MSEPRTPPAAESEPVKTRRTNIGGKPFSARNPTPIGAIGLVLILVILWAAFNASKLPLIGGGTSYSAYFSEAAGLRSGDEVRVAGVKVGEVDEVALAGNKVKVTFRVKSAFIGDRSTAAIKLKTLLGAKYLSVDSTGTAKQRPGATIPLSRTTSPFDVYPAFTELTHTVQDIDTGALAKAFGVLSDDFKGTPASVQNVLSGMTRLSNTIASRDAQLRNLLQKANEVTGVLASRDADLQKLISDGGLLLDELNNRRAAIHSLLVNTTTLSTQLQGLVADNQKTLGPLLDQLHGLLTLLQKNQDSLDRGLALLGPFYRVFNNTLGNGRWFDNYIQNFSAGGVVGLLVGGGS</sequence>
<evidence type="ECO:0000259" key="3">
    <source>
        <dbReference type="Pfam" id="PF02470"/>
    </source>
</evidence>
<dbReference type="PANTHER" id="PTHR33371:SF18">
    <property type="entry name" value="MCE-FAMILY PROTEIN MCE3C"/>
    <property type="match status" value="1"/>
</dbReference>
<dbReference type="InterPro" id="IPR024516">
    <property type="entry name" value="Mce_C"/>
</dbReference>
<feature type="region of interest" description="Disordered" evidence="1">
    <location>
        <begin position="1"/>
        <end position="27"/>
    </location>
</feature>
<keyword evidence="6" id="KW-1185">Reference proteome</keyword>
<dbReference type="InterPro" id="IPR052336">
    <property type="entry name" value="MlaD_Phospholipid_Transporter"/>
</dbReference>
<name>A0ABY7K215_9ACTN</name>
<organism evidence="5 6">
    <name type="scientific">Jatrophihabitans cynanchi</name>
    <dbReference type="NCBI Taxonomy" id="2944128"/>
    <lineage>
        <taxon>Bacteria</taxon>
        <taxon>Bacillati</taxon>
        <taxon>Actinomycetota</taxon>
        <taxon>Actinomycetes</taxon>
        <taxon>Jatrophihabitantales</taxon>
        <taxon>Jatrophihabitantaceae</taxon>
        <taxon>Jatrophihabitans</taxon>
    </lineage>
</organism>
<dbReference type="InterPro" id="IPR005693">
    <property type="entry name" value="Mce"/>
</dbReference>
<reference evidence="5" key="1">
    <citation type="submission" date="2022-05" db="EMBL/GenBank/DDBJ databases">
        <title>Jatrophihabitans sp. SB3-54 whole genome sequence.</title>
        <authorList>
            <person name="Suh M.K."/>
            <person name="Eom M.K."/>
            <person name="Kim J.S."/>
            <person name="Kim H.S."/>
            <person name="Do H.E."/>
            <person name="Shin Y.K."/>
            <person name="Lee J.-S."/>
        </authorList>
    </citation>
    <scope>NUCLEOTIDE SEQUENCE</scope>
    <source>
        <strain evidence="5">SB3-54</strain>
    </source>
</reference>
<dbReference type="Pfam" id="PF11887">
    <property type="entry name" value="Mce4_CUP1"/>
    <property type="match status" value="1"/>
</dbReference>
<proteinExistence type="predicted"/>
<dbReference type="NCBIfam" id="TIGR00996">
    <property type="entry name" value="Mtu_fam_mce"/>
    <property type="match status" value="1"/>
</dbReference>
<evidence type="ECO:0000259" key="4">
    <source>
        <dbReference type="Pfam" id="PF11887"/>
    </source>
</evidence>
<feature type="domain" description="Mce/MlaD" evidence="3">
    <location>
        <begin position="62"/>
        <end position="134"/>
    </location>
</feature>
<evidence type="ECO:0000256" key="1">
    <source>
        <dbReference type="SAM" id="MobiDB-lite"/>
    </source>
</evidence>
<dbReference type="Pfam" id="PF02470">
    <property type="entry name" value="MlaD"/>
    <property type="match status" value="1"/>
</dbReference>
<evidence type="ECO:0000256" key="2">
    <source>
        <dbReference type="SAM" id="Phobius"/>
    </source>
</evidence>
<dbReference type="Proteomes" id="UP001164693">
    <property type="component" value="Chromosome"/>
</dbReference>
<dbReference type="EMBL" id="CP097463">
    <property type="protein sequence ID" value="WAX58883.1"/>
    <property type="molecule type" value="Genomic_DNA"/>
</dbReference>
<gene>
    <name evidence="5" type="ORF">M6B22_08995</name>
</gene>
<dbReference type="InterPro" id="IPR003399">
    <property type="entry name" value="Mce/MlaD"/>
</dbReference>
<dbReference type="RefSeq" id="WP_269445423.1">
    <property type="nucleotide sequence ID" value="NZ_CP097463.1"/>
</dbReference>
<dbReference type="PRINTS" id="PR01782">
    <property type="entry name" value="MCEVIRFACTOR"/>
</dbReference>
<feature type="transmembrane region" description="Helical" evidence="2">
    <location>
        <begin position="33"/>
        <end position="51"/>
    </location>
</feature>
<dbReference type="PANTHER" id="PTHR33371">
    <property type="entry name" value="INTERMEMBRANE PHOSPHOLIPID TRANSPORT SYSTEM BINDING PROTEIN MLAD-RELATED"/>
    <property type="match status" value="1"/>
</dbReference>
<evidence type="ECO:0000313" key="6">
    <source>
        <dbReference type="Proteomes" id="UP001164693"/>
    </source>
</evidence>
<accession>A0ABY7K215</accession>
<keyword evidence="2" id="KW-0472">Membrane</keyword>
<feature type="domain" description="Mammalian cell entry C-terminal" evidence="4">
    <location>
        <begin position="142"/>
        <end position="308"/>
    </location>
</feature>
<evidence type="ECO:0000313" key="5">
    <source>
        <dbReference type="EMBL" id="WAX58883.1"/>
    </source>
</evidence>
<keyword evidence="2" id="KW-1133">Transmembrane helix</keyword>
<protein>
    <submittedName>
        <fullName evidence="5">MCE family protein</fullName>
    </submittedName>
</protein>
<keyword evidence="2" id="KW-0812">Transmembrane</keyword>